<dbReference type="Ensembl" id="ENSOART00020067439.1">
    <property type="protein sequence ID" value="ENSOARP00020063070.1"/>
    <property type="gene ID" value="ENSOARG00020013220.2"/>
</dbReference>
<accession>A0AC11EU14</accession>
<reference evidence="1" key="3">
    <citation type="submission" date="2025-09" db="UniProtKB">
        <authorList>
            <consortium name="Ensembl"/>
        </authorList>
    </citation>
    <scope>IDENTIFICATION</scope>
</reference>
<sequence>MGTTASTAQQTVSASAPFEGLQDGGSMDGRHSLSVHSFQTTGLHNSKAKSIIPNKVAPVVITYNCKEEFQIHDELLKAHYTLGRLSDATPEHYLVQGRYFLVRDVTEKMDMLGTLQSRGAPNFRQVRGGLAVFGMGQPSLLGFRQVLQKLQKDGHRECVIFCVREEPVLFLRAAEDFVPYTPRDKQNLQENLQGLGPGVPVERLELAIRKEIHDFAQLSENKYFVYHNTEDLRGEPHAVAIRGEDDVHVTEEVFKRPLFLQPSYRYHRLPLPEQGAPLEAQFDAFVSVLRETPSLLLLQDAHGPPPALLFSCQTGVGRASLGMVLGTLVLFHRGGTALRPEAAPVKTKPLSMEQLEVVQSFLHMVPEGRRMVEEVDRAVAACAELHDLKEVVLGNQRELEGSRAQGSSSQPAVQQRAVQSLERYFYLILFNYYLHEQYPLAFALSFSRWLCVHPELYRLPVTLSSAGPVAPRDLIALGSLVADDLVSPDALSTIREMDVANFRRVPRLPIYGMAQPSAKALGSILAYLTDSKRRLQQVVWVNLREEAVLECDGRTHSLRPPGPPMAPDQLEDFDRLLGALQAALAKDPGTGFVFSCLSGQGRTTTAMVVAVLAFWHIRGFPEVGEEELVSVPDAKFTKGEFEVVMKVVQLLPDGHRVKREVDAALDTVSETMTPMHYHLREIIICTFRQAKAAKSEQEARRLRLRSLQYLERYVCLVLFSAYLHLEKAGSWQRPFSAWMREVAAKAGVYEILNQLGFPELESTEDQPFSRLRCRWQEQNRGPELSAAGDFL</sequence>
<protein>
    <submittedName>
        <fullName evidence="1">Phosphatase domain containing paladin 1</fullName>
    </submittedName>
</protein>
<gene>
    <name evidence="1" type="primary">PALD1</name>
</gene>
<proteinExistence type="predicted"/>
<organism evidence="1">
    <name type="scientific">Ovis aries</name>
    <name type="common">Sheep</name>
    <dbReference type="NCBI Taxonomy" id="9940"/>
    <lineage>
        <taxon>Eukaryota</taxon>
        <taxon>Metazoa</taxon>
        <taxon>Chordata</taxon>
        <taxon>Craniata</taxon>
        <taxon>Vertebrata</taxon>
        <taxon>Euteleostomi</taxon>
        <taxon>Mammalia</taxon>
        <taxon>Eutheria</taxon>
        <taxon>Laurasiatheria</taxon>
        <taxon>Artiodactyla</taxon>
        <taxon>Ruminantia</taxon>
        <taxon>Pecora</taxon>
        <taxon>Bovidae</taxon>
        <taxon>Caprinae</taxon>
        <taxon>Ovis</taxon>
    </lineage>
</organism>
<name>A0AC11EU14_SHEEP</name>
<reference evidence="1" key="2">
    <citation type="submission" date="2025-08" db="UniProtKB">
        <authorList>
            <consortium name="Ensembl"/>
        </authorList>
    </citation>
    <scope>IDENTIFICATION</scope>
</reference>
<reference evidence="1" key="1">
    <citation type="submission" date="2020-11" db="EMBL/GenBank/DDBJ databases">
        <authorList>
            <person name="Davenport K.M."/>
            <person name="Bickhart D.M."/>
            <person name="Smith T.P.L."/>
            <person name="Murdoch B.M."/>
            <person name="Rosen B.D."/>
        </authorList>
    </citation>
    <scope>NUCLEOTIDE SEQUENCE [LARGE SCALE GENOMIC DNA]</scope>
    <source>
        <strain evidence="1">OAR_USU_Benz2616</strain>
    </source>
</reference>
<evidence type="ECO:0000313" key="1">
    <source>
        <dbReference type="Ensembl" id="ENSOARP00020063070.1"/>
    </source>
</evidence>